<organism evidence="1 2">
    <name type="scientific">Solimonas marina</name>
    <dbReference type="NCBI Taxonomy" id="2714601"/>
    <lineage>
        <taxon>Bacteria</taxon>
        <taxon>Pseudomonadati</taxon>
        <taxon>Pseudomonadota</taxon>
        <taxon>Gammaproteobacteria</taxon>
        <taxon>Nevskiales</taxon>
        <taxon>Nevskiaceae</taxon>
        <taxon>Solimonas</taxon>
    </lineage>
</organism>
<evidence type="ECO:0000313" key="2">
    <source>
        <dbReference type="Proteomes" id="UP000653472"/>
    </source>
</evidence>
<name>A0A970B5A5_9GAMM</name>
<accession>A0A970B5A5</accession>
<evidence type="ECO:0000313" key="1">
    <source>
        <dbReference type="EMBL" id="NKF21335.1"/>
    </source>
</evidence>
<gene>
    <name evidence="1" type="ORF">G7Y82_03325</name>
</gene>
<dbReference type="RefSeq" id="WP_168146608.1">
    <property type="nucleotide sequence ID" value="NZ_JAAVXB010000002.1"/>
</dbReference>
<dbReference type="AlphaFoldDB" id="A0A970B5A5"/>
<proteinExistence type="predicted"/>
<keyword evidence="2" id="KW-1185">Reference proteome</keyword>
<sequence length="88" mass="10134">MTPPRRGLDVDRAIGGVLLIVLHELDSARGHARSVGERVRVAAGAHSMRRLWREQRALTRRAQRRRAADHALRRELWSGLFSDLRPHR</sequence>
<dbReference type="Proteomes" id="UP000653472">
    <property type="component" value="Unassembled WGS sequence"/>
</dbReference>
<dbReference type="EMBL" id="JAAVXB010000002">
    <property type="protein sequence ID" value="NKF21335.1"/>
    <property type="molecule type" value="Genomic_DNA"/>
</dbReference>
<reference evidence="1" key="1">
    <citation type="submission" date="2020-03" db="EMBL/GenBank/DDBJ databases">
        <title>Solimonas marina sp. nov., isolated from deep seawater of the Pacific Ocean.</title>
        <authorList>
            <person name="Liu X."/>
            <person name="Lai Q."/>
            <person name="Sun F."/>
            <person name="Gai Y."/>
            <person name="Li G."/>
            <person name="Shao Z."/>
        </authorList>
    </citation>
    <scope>NUCLEOTIDE SEQUENCE</scope>
    <source>
        <strain evidence="1">C16B3</strain>
    </source>
</reference>
<protein>
    <submittedName>
        <fullName evidence="1">Uncharacterized protein</fullName>
    </submittedName>
</protein>
<comment type="caution">
    <text evidence="1">The sequence shown here is derived from an EMBL/GenBank/DDBJ whole genome shotgun (WGS) entry which is preliminary data.</text>
</comment>